<dbReference type="AlphaFoldDB" id="A0A5N5T0V4"/>
<proteinExistence type="inferred from homology"/>
<dbReference type="PANTHER" id="PTHR13027">
    <property type="entry name" value="SAND PROTEIN-RELATED"/>
    <property type="match status" value="1"/>
</dbReference>
<comment type="similarity">
    <text evidence="1">Belongs to the MON1/SAND family.</text>
</comment>
<sequence length="225" mass="25059">MNNASNPQEEIYGTENSEALGDDELSSKTFDNDTQGAKREVIFANSDSVEECNEDLNESFSSDNEEESNENTSKDDKTSSGSHASNLPINETFDSDLESSVNLSSLNVDEEEAEEPTSDEDYLYNPEWINREKHIFILSEAGKPIYSRYGKEDRLALVSFVADGDDVIRCINAGGHKFVFLIRTPLILIAVARTSESVPQILLQLTYIHSQVLSVLPSFFIDSDI</sequence>
<reference evidence="4 5" key="1">
    <citation type="journal article" date="2019" name="PLoS Biol.">
        <title>Sex chromosomes control vertical transmission of feminizing Wolbachia symbionts in an isopod.</title>
        <authorList>
            <person name="Becking T."/>
            <person name="Chebbi M.A."/>
            <person name="Giraud I."/>
            <person name="Moumen B."/>
            <person name="Laverre T."/>
            <person name="Caubet Y."/>
            <person name="Peccoud J."/>
            <person name="Gilbert C."/>
            <person name="Cordaux R."/>
        </authorList>
    </citation>
    <scope>NUCLEOTIDE SEQUENCE [LARGE SCALE GENOMIC DNA]</scope>
    <source>
        <strain evidence="4">ANa2</strain>
        <tissue evidence="4">Whole body excluding digestive tract and cuticle</tissue>
    </source>
</reference>
<dbReference type="OrthoDB" id="272411at2759"/>
<dbReference type="InterPro" id="IPR043972">
    <property type="entry name" value="FUZ/MON1/HPS1_longin_1"/>
</dbReference>
<gene>
    <name evidence="4" type="primary">MON1A</name>
    <name evidence="4" type="ORF">Anas_04858</name>
</gene>
<name>A0A5N5T0V4_9CRUS</name>
<evidence type="ECO:0000313" key="4">
    <source>
        <dbReference type="EMBL" id="KAB7499835.1"/>
    </source>
</evidence>
<dbReference type="GO" id="GO:0035658">
    <property type="term" value="C:Mon1-Ccz1 complex"/>
    <property type="evidence" value="ECO:0007669"/>
    <property type="project" value="TreeGrafter"/>
</dbReference>
<protein>
    <recommendedName>
        <fullName evidence="1">Vacuolar fusion protein MON1 homolog</fullName>
    </recommendedName>
</protein>
<comment type="function">
    <text evidence="1">Plays an important role in membrane trafficking through the secretory apparatus.</text>
</comment>
<dbReference type="InterPro" id="IPR004353">
    <property type="entry name" value="Mon1"/>
</dbReference>
<feature type="region of interest" description="Disordered" evidence="2">
    <location>
        <begin position="1"/>
        <end position="91"/>
    </location>
</feature>
<feature type="compositionally biased region" description="Acidic residues" evidence="2">
    <location>
        <begin position="48"/>
        <end position="69"/>
    </location>
</feature>
<dbReference type="GO" id="GO:0016192">
    <property type="term" value="P:vesicle-mediated transport"/>
    <property type="evidence" value="ECO:0007669"/>
    <property type="project" value="InterPro"/>
</dbReference>
<evidence type="ECO:0000259" key="3">
    <source>
        <dbReference type="Pfam" id="PF19036"/>
    </source>
</evidence>
<dbReference type="Pfam" id="PF19036">
    <property type="entry name" value="Fuz_longin_1"/>
    <property type="match status" value="1"/>
</dbReference>
<comment type="caution">
    <text evidence="4">The sequence shown here is derived from an EMBL/GenBank/DDBJ whole genome shotgun (WGS) entry which is preliminary data.</text>
</comment>
<evidence type="ECO:0000256" key="1">
    <source>
        <dbReference type="RuleBase" id="RU367048"/>
    </source>
</evidence>
<dbReference type="EMBL" id="SEYY01016419">
    <property type="protein sequence ID" value="KAB7499835.1"/>
    <property type="molecule type" value="Genomic_DNA"/>
</dbReference>
<feature type="domain" description="FUZ/MON1/HPS1 first Longin" evidence="3">
    <location>
        <begin position="133"/>
        <end position="216"/>
    </location>
</feature>
<accession>A0A5N5T0V4</accession>
<organism evidence="4 5">
    <name type="scientific">Armadillidium nasatum</name>
    <dbReference type="NCBI Taxonomy" id="96803"/>
    <lineage>
        <taxon>Eukaryota</taxon>
        <taxon>Metazoa</taxon>
        <taxon>Ecdysozoa</taxon>
        <taxon>Arthropoda</taxon>
        <taxon>Crustacea</taxon>
        <taxon>Multicrustacea</taxon>
        <taxon>Malacostraca</taxon>
        <taxon>Eumalacostraca</taxon>
        <taxon>Peracarida</taxon>
        <taxon>Isopoda</taxon>
        <taxon>Oniscidea</taxon>
        <taxon>Crinocheta</taxon>
        <taxon>Armadillidiidae</taxon>
        <taxon>Armadillidium</taxon>
    </lineage>
</organism>
<dbReference type="Proteomes" id="UP000326759">
    <property type="component" value="Unassembled WGS sequence"/>
</dbReference>
<dbReference type="PANTHER" id="PTHR13027:SF7">
    <property type="entry name" value="VACUOLAR FUSION PROTEIN MON1 HOMOLOG"/>
    <property type="match status" value="1"/>
</dbReference>
<dbReference type="GO" id="GO:0006623">
    <property type="term" value="P:protein targeting to vacuole"/>
    <property type="evidence" value="ECO:0007669"/>
    <property type="project" value="UniProtKB-UniRule"/>
</dbReference>
<evidence type="ECO:0000313" key="5">
    <source>
        <dbReference type="Proteomes" id="UP000326759"/>
    </source>
</evidence>
<evidence type="ECO:0000256" key="2">
    <source>
        <dbReference type="SAM" id="MobiDB-lite"/>
    </source>
</evidence>
<keyword evidence="5" id="KW-1185">Reference proteome</keyword>
<feature type="compositionally biased region" description="Polar residues" evidence="2">
    <location>
        <begin position="79"/>
        <end position="89"/>
    </location>
</feature>